<organism evidence="2 3">
    <name type="scientific">Trichonephila clavipes</name>
    <name type="common">Golden silk orbweaver</name>
    <name type="synonym">Nephila clavipes</name>
    <dbReference type="NCBI Taxonomy" id="2585209"/>
    <lineage>
        <taxon>Eukaryota</taxon>
        <taxon>Metazoa</taxon>
        <taxon>Ecdysozoa</taxon>
        <taxon>Arthropoda</taxon>
        <taxon>Chelicerata</taxon>
        <taxon>Arachnida</taxon>
        <taxon>Araneae</taxon>
        <taxon>Araneomorphae</taxon>
        <taxon>Entelegynae</taxon>
        <taxon>Araneoidea</taxon>
        <taxon>Nephilidae</taxon>
        <taxon>Trichonephila</taxon>
    </lineage>
</organism>
<reference evidence="2" key="1">
    <citation type="submission" date="2020-08" db="EMBL/GenBank/DDBJ databases">
        <title>Multicomponent nature underlies the extraordinary mechanical properties of spider dragline silk.</title>
        <authorList>
            <person name="Kono N."/>
            <person name="Nakamura H."/>
            <person name="Mori M."/>
            <person name="Yoshida Y."/>
            <person name="Ohtoshi R."/>
            <person name="Malay A.D."/>
            <person name="Moran D.A.P."/>
            <person name="Tomita M."/>
            <person name="Numata K."/>
            <person name="Arakawa K."/>
        </authorList>
    </citation>
    <scope>NUCLEOTIDE SEQUENCE</scope>
</reference>
<evidence type="ECO:0000256" key="1">
    <source>
        <dbReference type="SAM" id="MobiDB-lite"/>
    </source>
</evidence>
<feature type="compositionally biased region" description="Basic and acidic residues" evidence="1">
    <location>
        <begin position="136"/>
        <end position="148"/>
    </location>
</feature>
<name>A0A8X6S3M6_TRICX</name>
<evidence type="ECO:0000313" key="3">
    <source>
        <dbReference type="Proteomes" id="UP000887159"/>
    </source>
</evidence>
<dbReference type="EMBL" id="BMAU01021233">
    <property type="protein sequence ID" value="GFY02277.1"/>
    <property type="molecule type" value="Genomic_DNA"/>
</dbReference>
<protein>
    <submittedName>
        <fullName evidence="2">Uncharacterized protein</fullName>
    </submittedName>
</protein>
<evidence type="ECO:0000313" key="2">
    <source>
        <dbReference type="EMBL" id="GFY02277.1"/>
    </source>
</evidence>
<dbReference type="Proteomes" id="UP000887159">
    <property type="component" value="Unassembled WGS sequence"/>
</dbReference>
<dbReference type="AlphaFoldDB" id="A0A8X6S3M6"/>
<keyword evidence="3" id="KW-1185">Reference proteome</keyword>
<comment type="caution">
    <text evidence="2">The sequence shown here is derived from an EMBL/GenBank/DDBJ whole genome shotgun (WGS) entry which is preliminary data.</text>
</comment>
<sequence length="253" mass="28785">MTHADCRRPLFACRMIYRSSPAVVVLGWPPPTFLTAVPVVWNAFQARETTLLLIPNSAATLVTKSPLRNWEFLYEPLLTGCGEIPLVGSVKKFPTSQKFSKRINFEAAPDPGPIREIILDRAKSSAPGFWSDEERDDKKGDAENSDREILSQSCRKNLRLKKLRRNSTRTGRPPCPSPLHLLSLKLSFNHFLIVYVEARRRRKVIIWKKNVRLRKYEVANRSCNDVKQGWTLSRSPSTGGPLRHFGVTAFTKT</sequence>
<accession>A0A8X6S3M6</accession>
<feature type="region of interest" description="Disordered" evidence="1">
    <location>
        <begin position="126"/>
        <end position="148"/>
    </location>
</feature>
<gene>
    <name evidence="2" type="ORF">TNCV_3501601</name>
</gene>
<proteinExistence type="predicted"/>